<dbReference type="Pfam" id="PF02458">
    <property type="entry name" value="Transferase"/>
    <property type="match status" value="1"/>
</dbReference>
<comment type="subunit">
    <text evidence="2">Monomer.</text>
</comment>
<sequence length="166" mass="18974">MTSLSVNLRGKKNALEFPENAFGNVYIPVVIKFMADDDSSTMELHDFVSLIRDAIKKTMLDLEKAKSKEDLYSIAMRAHNEMREWSSNDKVDARFATTVSRFPPYDEADFGWGKPFWVSTRRLLSQMFMLMETATGKGIEAWVNVDEIEMLKLQCDSSMAALISRL</sequence>
<evidence type="ECO:0000313" key="7">
    <source>
        <dbReference type="Proteomes" id="UP001630127"/>
    </source>
</evidence>
<accession>A0ABD2XTX3</accession>
<keyword evidence="7" id="KW-1185">Reference proteome</keyword>
<dbReference type="GO" id="GO:0016746">
    <property type="term" value="F:acyltransferase activity"/>
    <property type="evidence" value="ECO:0007669"/>
    <property type="project" value="UniProtKB-KW"/>
</dbReference>
<keyword evidence="4" id="KW-0808">Transferase</keyword>
<evidence type="ECO:0000256" key="3">
    <source>
        <dbReference type="ARBA" id="ARBA00022589"/>
    </source>
</evidence>
<dbReference type="InterPro" id="IPR023213">
    <property type="entry name" value="CAT-like_dom_sf"/>
</dbReference>
<dbReference type="Gene3D" id="3.30.559.10">
    <property type="entry name" value="Chloramphenicol acetyltransferase-like domain"/>
    <property type="match status" value="1"/>
</dbReference>
<dbReference type="AlphaFoldDB" id="A0ABD2XTX3"/>
<evidence type="ECO:0000256" key="2">
    <source>
        <dbReference type="ARBA" id="ARBA00011245"/>
    </source>
</evidence>
<gene>
    <name evidence="6" type="ORF">ACH5RR_041541</name>
</gene>
<evidence type="ECO:0000256" key="4">
    <source>
        <dbReference type="ARBA" id="ARBA00022679"/>
    </source>
</evidence>
<proteinExistence type="inferred from homology"/>
<dbReference type="Proteomes" id="UP001630127">
    <property type="component" value="Unassembled WGS sequence"/>
</dbReference>
<dbReference type="PANTHER" id="PTHR31623">
    <property type="entry name" value="F21J9.9"/>
    <property type="match status" value="1"/>
</dbReference>
<dbReference type="EMBL" id="JBJUIK010000017">
    <property type="protein sequence ID" value="KAL3498809.1"/>
    <property type="molecule type" value="Genomic_DNA"/>
</dbReference>
<reference evidence="6 7" key="1">
    <citation type="submission" date="2024-11" db="EMBL/GenBank/DDBJ databases">
        <title>A near-complete genome assembly of Cinchona calisaya.</title>
        <authorList>
            <person name="Lian D.C."/>
            <person name="Zhao X.W."/>
            <person name="Wei L."/>
        </authorList>
    </citation>
    <scope>NUCLEOTIDE SEQUENCE [LARGE SCALE GENOMIC DNA]</scope>
    <source>
        <tissue evidence="6">Nenye</tissue>
    </source>
</reference>
<evidence type="ECO:0000313" key="6">
    <source>
        <dbReference type="EMBL" id="KAL3498809.1"/>
    </source>
</evidence>
<comment type="similarity">
    <text evidence="1">Belongs to the plant acyltransferase family.</text>
</comment>
<evidence type="ECO:0000256" key="5">
    <source>
        <dbReference type="ARBA" id="ARBA00023315"/>
    </source>
</evidence>
<protein>
    <submittedName>
        <fullName evidence="6">Uncharacterized protein</fullName>
    </submittedName>
</protein>
<organism evidence="6 7">
    <name type="scientific">Cinchona calisaya</name>
    <dbReference type="NCBI Taxonomy" id="153742"/>
    <lineage>
        <taxon>Eukaryota</taxon>
        <taxon>Viridiplantae</taxon>
        <taxon>Streptophyta</taxon>
        <taxon>Embryophyta</taxon>
        <taxon>Tracheophyta</taxon>
        <taxon>Spermatophyta</taxon>
        <taxon>Magnoliopsida</taxon>
        <taxon>eudicotyledons</taxon>
        <taxon>Gunneridae</taxon>
        <taxon>Pentapetalae</taxon>
        <taxon>asterids</taxon>
        <taxon>lamiids</taxon>
        <taxon>Gentianales</taxon>
        <taxon>Rubiaceae</taxon>
        <taxon>Cinchonoideae</taxon>
        <taxon>Cinchoneae</taxon>
        <taxon>Cinchona</taxon>
    </lineage>
</organism>
<name>A0ABD2XTX3_9GENT</name>
<keyword evidence="3" id="KW-0017">Alkaloid metabolism</keyword>
<dbReference type="PANTHER" id="PTHR31623:SF83">
    <property type="entry name" value="ACETYL-COA-BENZYLALCOHOL ACETYLTRANSFERASE-LIKE"/>
    <property type="match status" value="1"/>
</dbReference>
<keyword evidence="5" id="KW-0012">Acyltransferase</keyword>
<dbReference type="GO" id="GO:0009820">
    <property type="term" value="P:alkaloid metabolic process"/>
    <property type="evidence" value="ECO:0007669"/>
    <property type="project" value="UniProtKB-KW"/>
</dbReference>
<evidence type="ECO:0000256" key="1">
    <source>
        <dbReference type="ARBA" id="ARBA00009861"/>
    </source>
</evidence>
<comment type="caution">
    <text evidence="6">The sequence shown here is derived from an EMBL/GenBank/DDBJ whole genome shotgun (WGS) entry which is preliminary data.</text>
</comment>